<sequence>MLLYKENNQSRSVVKPNLSVYNTPLKRKIL</sequence>
<organism evidence="1 2">
    <name type="scientific">Heterorhabditis bacteriophora</name>
    <name type="common">Entomopathogenic nematode worm</name>
    <dbReference type="NCBI Taxonomy" id="37862"/>
    <lineage>
        <taxon>Eukaryota</taxon>
        <taxon>Metazoa</taxon>
        <taxon>Ecdysozoa</taxon>
        <taxon>Nematoda</taxon>
        <taxon>Chromadorea</taxon>
        <taxon>Rhabditida</taxon>
        <taxon>Rhabditina</taxon>
        <taxon>Rhabditomorpha</taxon>
        <taxon>Strongyloidea</taxon>
        <taxon>Heterorhabditidae</taxon>
        <taxon>Heterorhabditis</taxon>
    </lineage>
</organism>
<accession>A0A1I7XBT6</accession>
<keyword evidence="1" id="KW-1185">Reference proteome</keyword>
<dbReference type="Proteomes" id="UP000095283">
    <property type="component" value="Unplaced"/>
</dbReference>
<evidence type="ECO:0000313" key="2">
    <source>
        <dbReference type="WBParaSite" id="Hba_14982"/>
    </source>
</evidence>
<dbReference type="WBParaSite" id="Hba_14982">
    <property type="protein sequence ID" value="Hba_14982"/>
    <property type="gene ID" value="Hba_14982"/>
</dbReference>
<name>A0A1I7XBT6_HETBA</name>
<proteinExistence type="predicted"/>
<reference evidence="2" key="1">
    <citation type="submission" date="2016-11" db="UniProtKB">
        <authorList>
            <consortium name="WormBaseParasite"/>
        </authorList>
    </citation>
    <scope>IDENTIFICATION</scope>
</reference>
<protein>
    <submittedName>
        <fullName evidence="2">Uncharacterized protein</fullName>
    </submittedName>
</protein>
<dbReference type="AlphaFoldDB" id="A0A1I7XBT6"/>
<evidence type="ECO:0000313" key="1">
    <source>
        <dbReference type="Proteomes" id="UP000095283"/>
    </source>
</evidence>